<organism evidence="8 9">
    <name type="scientific">Clunio marinus</name>
    <dbReference type="NCBI Taxonomy" id="568069"/>
    <lineage>
        <taxon>Eukaryota</taxon>
        <taxon>Metazoa</taxon>
        <taxon>Ecdysozoa</taxon>
        <taxon>Arthropoda</taxon>
        <taxon>Hexapoda</taxon>
        <taxon>Insecta</taxon>
        <taxon>Pterygota</taxon>
        <taxon>Neoptera</taxon>
        <taxon>Endopterygota</taxon>
        <taxon>Diptera</taxon>
        <taxon>Nematocera</taxon>
        <taxon>Chironomoidea</taxon>
        <taxon>Chironomidae</taxon>
        <taxon>Clunio</taxon>
    </lineage>
</organism>
<sequence length="259" mass="30432">MKSTQIETRGKCSENNKNKRKFVEFKYGNYSNYYFKRFKSESIEKDSRITLFESHPEFFRHKKILDIGCNSGYITIQIAKKLSPTEILGVDLDGNLIDQARRDLEIERKTSKLEITKEVLNRVSFRKANYILKDESLLEFENPLYDTILCLSITKWIHLNHGDNGIKFMFKRIYKQLKTNGALILEAQEFNSYKKRSKLSPEILENFKNIKLKPNAFEAYLLSDEIGFSESWFIADKKSLKESGQPKGFHRAIQVFVKR</sequence>
<evidence type="ECO:0000313" key="9">
    <source>
        <dbReference type="Proteomes" id="UP000183832"/>
    </source>
</evidence>
<keyword evidence="2 6" id="KW-0489">Methyltransferase</keyword>
<name>A0A1J1HRI0_9DIPT</name>
<dbReference type="PROSITE" id="PS51515">
    <property type="entry name" value="BIN3_SAM"/>
    <property type="match status" value="1"/>
</dbReference>
<dbReference type="PANTHER" id="PTHR12315:SF0">
    <property type="entry name" value="7SK SNRNA METHYLPHOSPHATE CAPPING ENZYME"/>
    <property type="match status" value="1"/>
</dbReference>
<dbReference type="InterPro" id="IPR024160">
    <property type="entry name" value="BIN3_SAM-bd_dom"/>
</dbReference>
<keyword evidence="4 5" id="KW-0949">S-adenosyl-L-methionine</keyword>
<evidence type="ECO:0000256" key="6">
    <source>
        <dbReference type="RuleBase" id="RU367087"/>
    </source>
</evidence>
<dbReference type="PANTHER" id="PTHR12315">
    <property type="entry name" value="BICOID-INTERACTING PROTEIN RELATED"/>
    <property type="match status" value="1"/>
</dbReference>
<dbReference type="InterPro" id="IPR010675">
    <property type="entry name" value="Bin3_C"/>
</dbReference>
<dbReference type="Gene3D" id="3.40.50.150">
    <property type="entry name" value="Vaccinia Virus protein VP39"/>
    <property type="match status" value="1"/>
</dbReference>
<dbReference type="GO" id="GO:0017069">
    <property type="term" value="F:snRNA binding"/>
    <property type="evidence" value="ECO:0007669"/>
    <property type="project" value="TreeGrafter"/>
</dbReference>
<dbReference type="SUPFAM" id="SSF53335">
    <property type="entry name" value="S-adenosyl-L-methionine-dependent methyltransferases"/>
    <property type="match status" value="1"/>
</dbReference>
<reference evidence="8 9" key="1">
    <citation type="submission" date="2015-04" db="EMBL/GenBank/DDBJ databases">
        <authorList>
            <person name="Syromyatnikov M.Y."/>
            <person name="Popov V.N."/>
        </authorList>
    </citation>
    <scope>NUCLEOTIDE SEQUENCE [LARGE SCALE GENOMIC DNA]</scope>
</reference>
<dbReference type="AlphaFoldDB" id="A0A1J1HRI0"/>
<dbReference type="EC" id="2.1.1.-" evidence="6"/>
<evidence type="ECO:0000256" key="5">
    <source>
        <dbReference type="PROSITE-ProRule" id="PRU00848"/>
    </source>
</evidence>
<evidence type="ECO:0000256" key="4">
    <source>
        <dbReference type="ARBA" id="ARBA00022691"/>
    </source>
</evidence>
<dbReference type="GO" id="GO:0008171">
    <property type="term" value="F:O-methyltransferase activity"/>
    <property type="evidence" value="ECO:0007669"/>
    <property type="project" value="UniProtKB-UniRule"/>
</dbReference>
<evidence type="ECO:0000256" key="1">
    <source>
        <dbReference type="ARBA" id="ARBA00008361"/>
    </source>
</evidence>
<dbReference type="GO" id="GO:0008173">
    <property type="term" value="F:RNA methyltransferase activity"/>
    <property type="evidence" value="ECO:0007669"/>
    <property type="project" value="UniProtKB-UniRule"/>
</dbReference>
<dbReference type="Proteomes" id="UP000183832">
    <property type="component" value="Unassembled WGS sequence"/>
</dbReference>
<dbReference type="FunFam" id="3.40.50.150:FF:000083">
    <property type="entry name" value="7SK snRNA methylphosphate capping enzyme"/>
    <property type="match status" value="1"/>
</dbReference>
<evidence type="ECO:0000313" key="8">
    <source>
        <dbReference type="EMBL" id="CRK90629.1"/>
    </source>
</evidence>
<dbReference type="InterPro" id="IPR007848">
    <property type="entry name" value="Small_mtfrase_dom"/>
</dbReference>
<proteinExistence type="inferred from homology"/>
<keyword evidence="3 6" id="KW-0808">Transferase</keyword>
<feature type="domain" description="Bin3-type SAM" evidence="7">
    <location>
        <begin position="46"/>
        <end position="259"/>
    </location>
</feature>
<dbReference type="Pfam" id="PF05175">
    <property type="entry name" value="MTS"/>
    <property type="match status" value="1"/>
</dbReference>
<dbReference type="GO" id="GO:0040031">
    <property type="term" value="P:snRNA modification"/>
    <property type="evidence" value="ECO:0007669"/>
    <property type="project" value="TreeGrafter"/>
</dbReference>
<dbReference type="Pfam" id="PF06859">
    <property type="entry name" value="Bin3"/>
    <property type="match status" value="1"/>
</dbReference>
<accession>A0A1J1HRI0</accession>
<keyword evidence="9" id="KW-1185">Reference proteome</keyword>
<dbReference type="InterPro" id="IPR039772">
    <property type="entry name" value="Bin3-like"/>
</dbReference>
<dbReference type="GO" id="GO:0032259">
    <property type="term" value="P:methylation"/>
    <property type="evidence" value="ECO:0007669"/>
    <property type="project" value="UniProtKB-KW"/>
</dbReference>
<dbReference type="STRING" id="568069.A0A1J1HRI0"/>
<dbReference type="EMBL" id="CVRI01000020">
    <property type="protein sequence ID" value="CRK90629.1"/>
    <property type="molecule type" value="Genomic_DNA"/>
</dbReference>
<gene>
    <name evidence="8" type="ORF">CLUMA_CG004331</name>
</gene>
<dbReference type="InterPro" id="IPR029063">
    <property type="entry name" value="SAM-dependent_MTases_sf"/>
</dbReference>
<comment type="similarity">
    <text evidence="1 6">Belongs to the methyltransferase superfamily.</text>
</comment>
<dbReference type="CDD" id="cd02440">
    <property type="entry name" value="AdoMet_MTases"/>
    <property type="match status" value="1"/>
</dbReference>
<protein>
    <recommendedName>
        <fullName evidence="6">RNA methyltransferase</fullName>
        <ecNumber evidence="6">2.1.1.-</ecNumber>
    </recommendedName>
</protein>
<dbReference type="OrthoDB" id="10017101at2759"/>
<evidence type="ECO:0000259" key="7">
    <source>
        <dbReference type="PROSITE" id="PS51515"/>
    </source>
</evidence>
<evidence type="ECO:0000256" key="2">
    <source>
        <dbReference type="ARBA" id="ARBA00022603"/>
    </source>
</evidence>
<evidence type="ECO:0000256" key="3">
    <source>
        <dbReference type="ARBA" id="ARBA00022679"/>
    </source>
</evidence>